<reference evidence="2" key="3">
    <citation type="submission" date="2020-05" db="EMBL/GenBank/DDBJ databases">
        <title>Electrophorus electricus (electric eel) genome, fEleEle1, primary haplotype.</title>
        <authorList>
            <person name="Myers G."/>
            <person name="Meyer A."/>
            <person name="Fedrigo O."/>
            <person name="Formenti G."/>
            <person name="Rhie A."/>
            <person name="Tracey A."/>
            <person name="Sims Y."/>
            <person name="Jarvis E.D."/>
        </authorList>
    </citation>
    <scope>NUCLEOTIDE SEQUENCE [LARGE SCALE GENOMIC DNA]</scope>
</reference>
<dbReference type="STRING" id="8005.ENSEEEP00000035351"/>
<feature type="region of interest" description="Disordered" evidence="1">
    <location>
        <begin position="122"/>
        <end position="148"/>
    </location>
</feature>
<reference evidence="2" key="5">
    <citation type="submission" date="2025-09" db="UniProtKB">
        <authorList>
            <consortium name="Ensembl"/>
        </authorList>
    </citation>
    <scope>IDENTIFICATION</scope>
</reference>
<reference evidence="2" key="4">
    <citation type="submission" date="2025-08" db="UniProtKB">
        <authorList>
            <consortium name="Ensembl"/>
        </authorList>
    </citation>
    <scope>IDENTIFICATION</scope>
</reference>
<dbReference type="Proteomes" id="UP000314983">
    <property type="component" value="Chromosome 12"/>
</dbReference>
<dbReference type="InterPro" id="IPR036691">
    <property type="entry name" value="Endo/exonu/phosph_ase_sf"/>
</dbReference>
<dbReference type="SUPFAM" id="SSF56219">
    <property type="entry name" value="DNase I-like"/>
    <property type="match status" value="1"/>
</dbReference>
<gene>
    <name evidence="2" type="primary">TTC39B</name>
</gene>
<accession>A0A4W4GFK9</accession>
<reference evidence="3" key="1">
    <citation type="journal article" date="2014" name="Science">
        <title>Nonhuman genetics. Genomic basis for the convergent evolution of electric organs.</title>
        <authorList>
            <person name="Gallant J.R."/>
            <person name="Traeger L.L."/>
            <person name="Volkening J.D."/>
            <person name="Moffett H."/>
            <person name="Chen P.H."/>
            <person name="Novina C.D."/>
            <person name="Phillips G.N.Jr."/>
            <person name="Anand R."/>
            <person name="Wells G.B."/>
            <person name="Pinch M."/>
            <person name="Guth R."/>
            <person name="Unguez G.A."/>
            <person name="Albert J.S."/>
            <person name="Zakon H.H."/>
            <person name="Samanta M.P."/>
            <person name="Sussman M.R."/>
        </authorList>
    </citation>
    <scope>NUCLEOTIDE SEQUENCE [LARGE SCALE GENOMIC DNA]</scope>
</reference>
<keyword evidence="3" id="KW-1185">Reference proteome</keyword>
<reference evidence="3" key="2">
    <citation type="journal article" date="2017" name="Sci. Adv.">
        <title>A tail of two voltages: Proteomic comparison of the three electric organs of the electric eel.</title>
        <authorList>
            <person name="Traeger L.L."/>
            <person name="Sabat G."/>
            <person name="Barrett-Wilt G.A."/>
            <person name="Wells G.B."/>
            <person name="Sussman M.R."/>
        </authorList>
    </citation>
    <scope>NUCLEOTIDE SEQUENCE [LARGE SCALE GENOMIC DNA]</scope>
</reference>
<dbReference type="Ensembl" id="ENSEEET00000035764.2">
    <property type="protein sequence ID" value="ENSEEEP00000035351.2"/>
    <property type="gene ID" value="ENSEEEG00000016831.2"/>
</dbReference>
<dbReference type="Gene3D" id="3.60.10.10">
    <property type="entry name" value="Endonuclease/exonuclease/phosphatase"/>
    <property type="match status" value="2"/>
</dbReference>
<evidence type="ECO:0000313" key="3">
    <source>
        <dbReference type="Proteomes" id="UP000314983"/>
    </source>
</evidence>
<name>A0A4W4GFK9_ELEEL</name>
<evidence type="ECO:0000256" key="1">
    <source>
        <dbReference type="SAM" id="MobiDB-lite"/>
    </source>
</evidence>
<organism evidence="2 3">
    <name type="scientific">Electrophorus electricus</name>
    <name type="common">Electric eel</name>
    <name type="synonym">Gymnotus electricus</name>
    <dbReference type="NCBI Taxonomy" id="8005"/>
    <lineage>
        <taxon>Eukaryota</taxon>
        <taxon>Metazoa</taxon>
        <taxon>Chordata</taxon>
        <taxon>Craniata</taxon>
        <taxon>Vertebrata</taxon>
        <taxon>Euteleostomi</taxon>
        <taxon>Actinopterygii</taxon>
        <taxon>Neopterygii</taxon>
        <taxon>Teleostei</taxon>
        <taxon>Ostariophysi</taxon>
        <taxon>Gymnotiformes</taxon>
        <taxon>Gymnotoidei</taxon>
        <taxon>Gymnotidae</taxon>
        <taxon>Electrophorus</taxon>
    </lineage>
</organism>
<proteinExistence type="predicted"/>
<sequence length="435" mass="50048">MCYVTNMATLLLDELNTFYTQFEADHIEPKQRKKSSTLQALVHYLPLILLMHAQCHQFYMDFMDCNNSTHLINLCFSIFNPAMWLETATCQSQAQINGEEWRKQWQTTPLLLPKYFMEQNQRDSDMVPEGEPPGLESTQQLTREEEEQGRFSSSLGFNDVSWIEPFGLQSADATPGERNCLHLMKFHNFGTWNVCGLNTSKLDIVKAEMERLSIDILGISELHWKGSGYLKSYNYTVYYSGNDNIKCNGVALIPNRKIAKAIQCFNAISDSYFCSLQCKASLTYDLAGLCTHYGRRRRRCRKILWGAPAGDRLIQCCQEHHLLIAKTWFEQSKCRLYMWAAPNGQHRNQIDHFLCQQRWKSSMQAVKMLPDAHCGSDHQLLVAQIKLRFNTIKRSPEIVNILPLQIEGKLKLLIYGVGGECCASRGRVWSQIGQF</sequence>
<protein>
    <recommendedName>
        <fullName evidence="4">Endonuclease/exonuclease/phosphatase domain-containing protein</fullName>
    </recommendedName>
</protein>
<evidence type="ECO:0008006" key="4">
    <source>
        <dbReference type="Google" id="ProtNLM"/>
    </source>
</evidence>
<dbReference type="AlphaFoldDB" id="A0A4W4GFK9"/>
<dbReference type="GeneTree" id="ENSGT00390000018141"/>
<evidence type="ECO:0000313" key="2">
    <source>
        <dbReference type="Ensembl" id="ENSEEEP00000035351.2"/>
    </source>
</evidence>